<sequence>MCLSNQSVFLILYRQWAKDILFYDCSKCKRAKSISNDLFEALSELIILTANKGLHGKEIQSCMYQLYADLNGCFTYAAWHRDGCPLSNDKITGMLIGLLLPEQHTLFTASAWMGFSLARVKSFQDQCFVEHKAMCSEDLLPVKFEYVKDQIFTIIRSLKAHYCHLICHHDYKIQKPHFDMSVILTWNISEHTKSQLYFVVPFSSLLCDAAFPSANAVTHC</sequence>
<evidence type="ECO:0000313" key="1">
    <source>
        <dbReference type="EMBL" id="MBN3290798.1"/>
    </source>
</evidence>
<dbReference type="Proteomes" id="UP001166052">
    <property type="component" value="Unassembled WGS sequence"/>
</dbReference>
<proteinExistence type="predicted"/>
<comment type="caution">
    <text evidence="1">The sequence shown here is derived from an EMBL/GenBank/DDBJ whole genome shotgun (WGS) entry which is preliminary data.</text>
</comment>
<feature type="non-terminal residue" evidence="1">
    <location>
        <position position="1"/>
    </location>
</feature>
<dbReference type="InterPro" id="IPR036396">
    <property type="entry name" value="Cyt_P450_sf"/>
</dbReference>
<accession>A0ABS2YWK4</accession>
<protein>
    <submittedName>
        <fullName evidence="1">CP51A demethylase</fullName>
    </submittedName>
</protein>
<feature type="non-terminal residue" evidence="1">
    <location>
        <position position="220"/>
    </location>
</feature>
<organism evidence="1 2">
    <name type="scientific">Polypterus senegalus</name>
    <name type="common">Senegal bichir</name>
    <dbReference type="NCBI Taxonomy" id="55291"/>
    <lineage>
        <taxon>Eukaryota</taxon>
        <taxon>Metazoa</taxon>
        <taxon>Chordata</taxon>
        <taxon>Craniata</taxon>
        <taxon>Vertebrata</taxon>
        <taxon>Euteleostomi</taxon>
        <taxon>Actinopterygii</taxon>
        <taxon>Polypteriformes</taxon>
        <taxon>Polypteridae</taxon>
        <taxon>Polypterus</taxon>
    </lineage>
</organism>
<evidence type="ECO:0000313" key="2">
    <source>
        <dbReference type="Proteomes" id="UP001166052"/>
    </source>
</evidence>
<dbReference type="Gene3D" id="1.10.630.10">
    <property type="entry name" value="Cytochrome P450"/>
    <property type="match status" value="1"/>
</dbReference>
<gene>
    <name evidence="1" type="primary">Cyp51a1_1</name>
    <name evidence="1" type="ORF">GTO92_0010033</name>
</gene>
<dbReference type="EMBL" id="JAAWVN010009673">
    <property type="protein sequence ID" value="MBN3290798.1"/>
    <property type="molecule type" value="Genomic_DNA"/>
</dbReference>
<reference evidence="1" key="1">
    <citation type="journal article" date="2021" name="Cell">
        <title>Tracing the genetic footprints of vertebrate landing in non-teleost ray-finned fishes.</title>
        <authorList>
            <person name="Bi X."/>
            <person name="Wang K."/>
            <person name="Yang L."/>
            <person name="Pan H."/>
            <person name="Jiang H."/>
            <person name="Wei Q."/>
            <person name="Fang M."/>
            <person name="Yu H."/>
            <person name="Zhu C."/>
            <person name="Cai Y."/>
            <person name="He Y."/>
            <person name="Gan X."/>
            <person name="Zeng H."/>
            <person name="Yu D."/>
            <person name="Zhu Y."/>
            <person name="Jiang H."/>
            <person name="Qiu Q."/>
            <person name="Yang H."/>
            <person name="Zhang Y.E."/>
            <person name="Wang W."/>
            <person name="Zhu M."/>
            <person name="He S."/>
            <person name="Zhang G."/>
        </authorList>
    </citation>
    <scope>NUCLEOTIDE SEQUENCE</scope>
    <source>
        <strain evidence="1">Bchr_001</strain>
    </source>
</reference>
<name>A0ABS2YWK4_POLSE</name>
<keyword evidence="2" id="KW-1185">Reference proteome</keyword>